<dbReference type="InterPro" id="IPR025247">
    <property type="entry name" value="EcoRI-like_methylase"/>
</dbReference>
<keyword evidence="1" id="KW-0808">Transferase</keyword>
<dbReference type="EMBL" id="CP132191">
    <property type="protein sequence ID" value="WLP85270.1"/>
    <property type="molecule type" value="Genomic_DNA"/>
</dbReference>
<dbReference type="RefSeq" id="WP_305937706.1">
    <property type="nucleotide sequence ID" value="NZ_CP132191.1"/>
</dbReference>
<evidence type="ECO:0000313" key="2">
    <source>
        <dbReference type="Proteomes" id="UP001237011"/>
    </source>
</evidence>
<keyword evidence="2" id="KW-1185">Reference proteome</keyword>
<keyword evidence="1" id="KW-0489">Methyltransferase</keyword>
<sequence>MAINFAADWNKRVEEINNWQPEKLADGYYQGYIIDGEIKTVEKPGERFKVVEVHCEILTPEEFKGRKVRKTYYIDDAYKLAWKVEKDHREFDEFLQECGKSYTNERELVNTLYDLKDEKTGVLVRVDNVIKGDKTYQNITLKELKKFKSEKELESKHLKEVMKQERKEEIGFSVDDLFNINNNNTTQQEKELDIFNDLQKAKSDQSRNHIEVNDEAQWQDSKAFNVYGEGGIQKNLVGAQRRKFDEFYTPLSVVSDELEIWYKKDPNFLRDKIVWLPCDEIERELFGKVNENTASQFWVYLHKNFKRFGIKKLIATFKNMNGAPAYKYEYSGGEDNNIWDYKKNSLKFWRWYVF</sequence>
<accession>A0ABY9H9L1</accession>
<protein>
    <submittedName>
        <fullName evidence="1">Adenine-specific methyltransferase EcoRI family protein</fullName>
    </submittedName>
</protein>
<gene>
    <name evidence="1" type="ORF">Q8852_03025</name>
</gene>
<proteinExistence type="predicted"/>
<dbReference type="Pfam" id="PF13651">
    <property type="entry name" value="EcoRI_methylase"/>
    <property type="match status" value="1"/>
</dbReference>
<dbReference type="GO" id="GO:0032259">
    <property type="term" value="P:methylation"/>
    <property type="evidence" value="ECO:0007669"/>
    <property type="project" value="UniProtKB-KW"/>
</dbReference>
<organism evidence="1 2">
    <name type="scientific">Mycoplasma seminis</name>
    <dbReference type="NCBI Taxonomy" id="512749"/>
    <lineage>
        <taxon>Bacteria</taxon>
        <taxon>Bacillati</taxon>
        <taxon>Mycoplasmatota</taxon>
        <taxon>Mollicutes</taxon>
        <taxon>Mycoplasmataceae</taxon>
        <taxon>Mycoplasma</taxon>
    </lineage>
</organism>
<dbReference type="GO" id="GO:0008168">
    <property type="term" value="F:methyltransferase activity"/>
    <property type="evidence" value="ECO:0007669"/>
    <property type="project" value="UniProtKB-KW"/>
</dbReference>
<evidence type="ECO:0000313" key="1">
    <source>
        <dbReference type="EMBL" id="WLP85270.1"/>
    </source>
</evidence>
<dbReference type="Proteomes" id="UP001237011">
    <property type="component" value="Chromosome"/>
</dbReference>
<name>A0ABY9H9L1_9MOLU</name>
<reference evidence="1" key="1">
    <citation type="submission" date="2023-08" db="EMBL/GenBank/DDBJ databases">
        <title>Complete genome sequence of Mycoplasma seminis 2200.</title>
        <authorList>
            <person name="Spergser J."/>
        </authorList>
    </citation>
    <scope>NUCLEOTIDE SEQUENCE [LARGE SCALE GENOMIC DNA]</scope>
    <source>
        <strain evidence="1">2200</strain>
    </source>
</reference>